<evidence type="ECO:0000256" key="2">
    <source>
        <dbReference type="ARBA" id="ARBA00008821"/>
    </source>
</evidence>
<evidence type="ECO:0000313" key="9">
    <source>
        <dbReference type="EMBL" id="VDR37084.1"/>
    </source>
</evidence>
<dbReference type="PANTHER" id="PTHR42810">
    <property type="entry name" value="PURINE PERMEASE C1399.01C-RELATED"/>
    <property type="match status" value="1"/>
</dbReference>
<feature type="transmembrane region" description="Helical" evidence="8">
    <location>
        <begin position="377"/>
        <end position="395"/>
    </location>
</feature>
<dbReference type="InterPro" id="IPR006043">
    <property type="entry name" value="NCS2"/>
</dbReference>
<dbReference type="NCBIfam" id="TIGR03173">
    <property type="entry name" value="pbuX"/>
    <property type="match status" value="1"/>
</dbReference>
<evidence type="ECO:0000256" key="3">
    <source>
        <dbReference type="ARBA" id="ARBA00022448"/>
    </source>
</evidence>
<evidence type="ECO:0000256" key="1">
    <source>
        <dbReference type="ARBA" id="ARBA00004651"/>
    </source>
</evidence>
<evidence type="ECO:0000256" key="6">
    <source>
        <dbReference type="ARBA" id="ARBA00022989"/>
    </source>
</evidence>
<accession>A0A3P8JW58</accession>
<feature type="transmembrane region" description="Helical" evidence="8">
    <location>
        <begin position="233"/>
        <end position="255"/>
    </location>
</feature>
<comment type="subcellular location">
    <subcellularLocation>
        <location evidence="1">Cell membrane</location>
        <topology evidence="1">Multi-pass membrane protein</topology>
    </subcellularLocation>
</comment>
<dbReference type="PROSITE" id="PS01116">
    <property type="entry name" value="XANTH_URACIL_PERMASE"/>
    <property type="match status" value="1"/>
</dbReference>
<dbReference type="NCBIfam" id="TIGR00801">
    <property type="entry name" value="ncs2"/>
    <property type="match status" value="1"/>
</dbReference>
<evidence type="ECO:0000256" key="4">
    <source>
        <dbReference type="ARBA" id="ARBA00022475"/>
    </source>
</evidence>
<sequence>MTTATEVRPEDERLPLGKTFVYGLQHILTMYGGVIAPPLIVGGAAGLSATDMSLLVTAGLFVSGLATILQTIGIGPLGARLPIVQGLSFASVSTMTAIAQDGGVRPIFGAIIVAGLIGLALSSVFAKLVRFFPPVVTGSIITVIGLSLLPVTFNWAQGGNAKAPDYGSMANIGLAGATVLIILVISRLFQGAISRLSILIGIVVGTVIAAFAGELDFSKVGDGPIFSLPPVLHFGSPTFQIGAIISMTIVILVIMTETTADILAIGEIVGTPVDSKRVANGLRADMLSTAVAPAFSAFPCSAFAQNVGLVALTGIKSRYVVAMGGGILAFLGLLPVVGRVIAAIPYPVLGGAGLVLFGSVAASGIKTLSRVDFDGNLNMVIVAVSLGMGMIPVAAPDFWHAFPTAVGTVMHSGISAAAVVAVVLNFLFNEITAGNRPDVSVFAAAPDERGNPVPDDD</sequence>
<dbReference type="NCBIfam" id="NF037981">
    <property type="entry name" value="NCS2_1"/>
    <property type="match status" value="1"/>
</dbReference>
<feature type="transmembrane region" description="Helical" evidence="8">
    <location>
        <begin position="106"/>
        <end position="128"/>
    </location>
</feature>
<dbReference type="GO" id="GO:0042907">
    <property type="term" value="F:xanthine transmembrane transporter activity"/>
    <property type="evidence" value="ECO:0007669"/>
    <property type="project" value="TreeGrafter"/>
</dbReference>
<dbReference type="InterPro" id="IPR006042">
    <property type="entry name" value="Xan_ur_permease"/>
</dbReference>
<reference evidence="9 10" key="1">
    <citation type="submission" date="2018-12" db="EMBL/GenBank/DDBJ databases">
        <authorList>
            <consortium name="Pathogen Informatics"/>
        </authorList>
    </citation>
    <scope>NUCLEOTIDE SEQUENCE [LARGE SCALE GENOMIC DNA]</scope>
    <source>
        <strain evidence="9 10">NCTC10741</strain>
    </source>
</reference>
<dbReference type="AlphaFoldDB" id="A0A3P8JW58"/>
<proteinExistence type="inferred from homology"/>
<dbReference type="Proteomes" id="UP000271626">
    <property type="component" value="Chromosome"/>
</dbReference>
<keyword evidence="7 8" id="KW-0472">Membrane</keyword>
<gene>
    <name evidence="9" type="primary">ygfU_1</name>
    <name evidence="9" type="ORF">NCTC10741_00180</name>
</gene>
<feature type="transmembrane region" description="Helical" evidence="8">
    <location>
        <begin position="196"/>
        <end position="213"/>
    </location>
</feature>
<protein>
    <submittedName>
        <fullName evidence="9">Purine permease ygfU</fullName>
    </submittedName>
</protein>
<evidence type="ECO:0000256" key="7">
    <source>
        <dbReference type="ARBA" id="ARBA00023136"/>
    </source>
</evidence>
<keyword evidence="5 8" id="KW-0812">Transmembrane</keyword>
<dbReference type="InterPro" id="IPR017588">
    <property type="entry name" value="UacT-like"/>
</dbReference>
<evidence type="ECO:0000313" key="10">
    <source>
        <dbReference type="Proteomes" id="UP000271626"/>
    </source>
</evidence>
<dbReference type="EMBL" id="LR131273">
    <property type="protein sequence ID" value="VDR37084.1"/>
    <property type="molecule type" value="Genomic_DNA"/>
</dbReference>
<feature type="transmembrane region" description="Helical" evidence="8">
    <location>
        <begin position="20"/>
        <end position="40"/>
    </location>
</feature>
<feature type="transmembrane region" description="Helical" evidence="8">
    <location>
        <begin position="344"/>
        <end position="365"/>
    </location>
</feature>
<feature type="transmembrane region" description="Helical" evidence="8">
    <location>
        <begin position="401"/>
        <end position="428"/>
    </location>
</feature>
<comment type="similarity">
    <text evidence="2">Belongs to the nucleobase:cation symporter-2 (NCS2) (TC 2.A.40) family.</text>
</comment>
<evidence type="ECO:0000256" key="8">
    <source>
        <dbReference type="SAM" id="Phobius"/>
    </source>
</evidence>
<dbReference type="Pfam" id="PF00860">
    <property type="entry name" value="Xan_ur_permease"/>
    <property type="match status" value="1"/>
</dbReference>
<dbReference type="PANTHER" id="PTHR42810:SF4">
    <property type="entry name" value="URIC ACID TRANSPORTER UACT"/>
    <property type="match status" value="1"/>
</dbReference>
<evidence type="ECO:0000256" key="5">
    <source>
        <dbReference type="ARBA" id="ARBA00022692"/>
    </source>
</evidence>
<feature type="transmembrane region" description="Helical" evidence="8">
    <location>
        <begin position="135"/>
        <end position="156"/>
    </location>
</feature>
<feature type="transmembrane region" description="Helical" evidence="8">
    <location>
        <begin position="52"/>
        <end position="69"/>
    </location>
</feature>
<name>A0A3P8JW58_TSUPA</name>
<dbReference type="GO" id="GO:0005886">
    <property type="term" value="C:plasma membrane"/>
    <property type="evidence" value="ECO:0007669"/>
    <property type="project" value="UniProtKB-SubCell"/>
</dbReference>
<feature type="transmembrane region" description="Helical" evidence="8">
    <location>
        <begin position="81"/>
        <end position="100"/>
    </location>
</feature>
<dbReference type="RefSeq" id="WP_126194521.1">
    <property type="nucleotide sequence ID" value="NZ_CP085954.1"/>
</dbReference>
<organism evidence="9 10">
    <name type="scientific">Tsukamurella paurometabola</name>
    <name type="common">Corynebacterium paurometabolum</name>
    <dbReference type="NCBI Taxonomy" id="2061"/>
    <lineage>
        <taxon>Bacteria</taxon>
        <taxon>Bacillati</taxon>
        <taxon>Actinomycetota</taxon>
        <taxon>Actinomycetes</taxon>
        <taxon>Mycobacteriales</taxon>
        <taxon>Tsukamurellaceae</taxon>
        <taxon>Tsukamurella</taxon>
    </lineage>
</organism>
<feature type="transmembrane region" description="Helical" evidence="8">
    <location>
        <begin position="168"/>
        <end position="189"/>
    </location>
</feature>
<feature type="transmembrane region" description="Helical" evidence="8">
    <location>
        <begin position="319"/>
        <end position="338"/>
    </location>
</feature>
<keyword evidence="3" id="KW-0813">Transport</keyword>
<dbReference type="OrthoDB" id="9805749at2"/>
<keyword evidence="6 8" id="KW-1133">Transmembrane helix</keyword>
<keyword evidence="4" id="KW-1003">Cell membrane</keyword>